<evidence type="ECO:0008006" key="6">
    <source>
        <dbReference type="Google" id="ProtNLM"/>
    </source>
</evidence>
<feature type="compositionally biased region" description="Basic residues" evidence="3">
    <location>
        <begin position="1"/>
        <end position="11"/>
    </location>
</feature>
<dbReference type="Gene3D" id="1.10.238.10">
    <property type="entry name" value="EF-hand"/>
    <property type="match status" value="2"/>
</dbReference>
<dbReference type="OrthoDB" id="26525at2759"/>
<dbReference type="EMBL" id="MU005986">
    <property type="protein sequence ID" value="KAF2859986.1"/>
    <property type="molecule type" value="Genomic_DNA"/>
</dbReference>
<dbReference type="InterPro" id="IPR011992">
    <property type="entry name" value="EF-hand-dom_pair"/>
</dbReference>
<accession>A0A6A7BX93</accession>
<gene>
    <name evidence="4" type="ORF">K470DRAFT_258332</name>
</gene>
<keyword evidence="5" id="KW-1185">Reference proteome</keyword>
<dbReference type="InterPro" id="IPR050145">
    <property type="entry name" value="Centrin_CML-like"/>
</dbReference>
<proteinExistence type="predicted"/>
<protein>
    <recommendedName>
        <fullName evidence="6">EF-hand</fullName>
    </recommendedName>
</protein>
<keyword evidence="2" id="KW-0106">Calcium</keyword>
<sequence>MPPRKSTKKSQTRSSHASETSTQESEFREAFQLFSTKPKTREKRYLNNDGEAYLPLTDFRRALSALNFPLPDTKSREWREILSAVNPDEDEEDQRKGIDFETFVGVAELLARRQDDGAADAENEEIESVYHMFTKNRPGAKGISLQDLKHVVGLLKLEDQVDEALLRDMIREAKGGEEGEVSLDEFGDVVRRAGAVG</sequence>
<evidence type="ECO:0000256" key="1">
    <source>
        <dbReference type="ARBA" id="ARBA00022737"/>
    </source>
</evidence>
<dbReference type="AlphaFoldDB" id="A0A6A7BX93"/>
<reference evidence="4" key="1">
    <citation type="journal article" date="2020" name="Stud. Mycol.">
        <title>101 Dothideomycetes genomes: a test case for predicting lifestyles and emergence of pathogens.</title>
        <authorList>
            <person name="Haridas S."/>
            <person name="Albert R."/>
            <person name="Binder M."/>
            <person name="Bloem J."/>
            <person name="Labutti K."/>
            <person name="Salamov A."/>
            <person name="Andreopoulos B."/>
            <person name="Baker S."/>
            <person name="Barry K."/>
            <person name="Bills G."/>
            <person name="Bluhm B."/>
            <person name="Cannon C."/>
            <person name="Castanera R."/>
            <person name="Culley D."/>
            <person name="Daum C."/>
            <person name="Ezra D."/>
            <person name="Gonzalez J."/>
            <person name="Henrissat B."/>
            <person name="Kuo A."/>
            <person name="Liang C."/>
            <person name="Lipzen A."/>
            <person name="Lutzoni F."/>
            <person name="Magnuson J."/>
            <person name="Mondo S."/>
            <person name="Nolan M."/>
            <person name="Ohm R."/>
            <person name="Pangilinan J."/>
            <person name="Park H.-J."/>
            <person name="Ramirez L."/>
            <person name="Alfaro M."/>
            <person name="Sun H."/>
            <person name="Tritt A."/>
            <person name="Yoshinaga Y."/>
            <person name="Zwiers L.-H."/>
            <person name="Turgeon B."/>
            <person name="Goodwin S."/>
            <person name="Spatafora J."/>
            <person name="Crous P."/>
            <person name="Grigoriev I."/>
        </authorList>
    </citation>
    <scope>NUCLEOTIDE SEQUENCE</scope>
    <source>
        <strain evidence="4">CBS 480.64</strain>
    </source>
</reference>
<evidence type="ECO:0000256" key="3">
    <source>
        <dbReference type="SAM" id="MobiDB-lite"/>
    </source>
</evidence>
<evidence type="ECO:0000313" key="5">
    <source>
        <dbReference type="Proteomes" id="UP000799421"/>
    </source>
</evidence>
<organism evidence="4 5">
    <name type="scientific">Piedraia hortae CBS 480.64</name>
    <dbReference type="NCBI Taxonomy" id="1314780"/>
    <lineage>
        <taxon>Eukaryota</taxon>
        <taxon>Fungi</taxon>
        <taxon>Dikarya</taxon>
        <taxon>Ascomycota</taxon>
        <taxon>Pezizomycotina</taxon>
        <taxon>Dothideomycetes</taxon>
        <taxon>Dothideomycetidae</taxon>
        <taxon>Capnodiales</taxon>
        <taxon>Piedraiaceae</taxon>
        <taxon>Piedraia</taxon>
    </lineage>
</organism>
<feature type="region of interest" description="Disordered" evidence="3">
    <location>
        <begin position="1"/>
        <end position="35"/>
    </location>
</feature>
<dbReference type="PANTHER" id="PTHR23050">
    <property type="entry name" value="CALCIUM BINDING PROTEIN"/>
    <property type="match status" value="1"/>
</dbReference>
<dbReference type="Proteomes" id="UP000799421">
    <property type="component" value="Unassembled WGS sequence"/>
</dbReference>
<dbReference type="SUPFAM" id="SSF47473">
    <property type="entry name" value="EF-hand"/>
    <property type="match status" value="1"/>
</dbReference>
<evidence type="ECO:0000256" key="2">
    <source>
        <dbReference type="ARBA" id="ARBA00022837"/>
    </source>
</evidence>
<name>A0A6A7BX93_9PEZI</name>
<keyword evidence="1" id="KW-0677">Repeat</keyword>
<evidence type="ECO:0000313" key="4">
    <source>
        <dbReference type="EMBL" id="KAF2859986.1"/>
    </source>
</evidence>